<dbReference type="PANTHER" id="PTHR30404:SF0">
    <property type="entry name" value="N-ACETYLMURAMOYL-L-ALANINE AMIDASE AMIC"/>
    <property type="match status" value="1"/>
</dbReference>
<feature type="compositionally biased region" description="Low complexity" evidence="2">
    <location>
        <begin position="449"/>
        <end position="463"/>
    </location>
</feature>
<dbReference type="EMBL" id="RSCJ01000020">
    <property type="protein sequence ID" value="RUR76492.1"/>
    <property type="molecule type" value="Genomic_DNA"/>
</dbReference>
<sequence length="651" mass="71068">MKIHWLIPGTVLSISLLSSPANAANLQSWRFDAERNQLEINTDGAVQPTAQLIFNPTRLVIDLPGIKFGRPQLVQSVGGAIRAVRIGQFDPQITRVVIELTPGYTLDPKQVKFEGTTANRWRVQLPKPELEPVGQVQLPKPELEPVAAAPTRNIYSVVTADASNTTVNKGIVASAITGATQIENLRITGDGFFVRTSGVIPKVQVNRNPDNSNINIDIPGATLSPRLTQRDVSVNRYGVNNIQFTELETTPPTVRMTMQLNKNSPDWRASTSAIGGLIVLPNTNPLRLSRENSSRTTPTTNPVRLSRDNSSRPTSDSNPIPTATTEMTTIEGVELSATGRQLIIKGDRNISANGGWDRTSGLFRIIIPNAKLATPVKGPTMDANSPVLRVRLQQKDDRTVYVYVQPAAGVQIGEVNQVGDRFVALDLQRNRAVTPPTAFPPLPQPNPQPLSGNNPDNPDAVAQPQPPRPAPRGRVVVVVDPGHGGKDSGAPGLGGLLEKDVVLPISKRIAAVLEQNGIQTVLTRNSDFFVELQGRVDIAERANATLFVSIHGNAIDNRPDVNGLEVYYYDSGYRLAEVVRTTILQNIPTLKDRGTRKARFYVLRKSSMPSILVETGYMTGREDNPRLGNPEYQNRMAEAIAHGIIKYLQQR</sequence>
<dbReference type="SMART" id="SM00646">
    <property type="entry name" value="Ami_3"/>
    <property type="match status" value="1"/>
</dbReference>
<dbReference type="CDD" id="cd02696">
    <property type="entry name" value="MurNAc-LAA"/>
    <property type="match status" value="1"/>
</dbReference>
<feature type="compositionally biased region" description="Pro residues" evidence="2">
    <location>
        <begin position="437"/>
        <end position="448"/>
    </location>
</feature>
<dbReference type="Gene3D" id="2.60.40.3500">
    <property type="match status" value="1"/>
</dbReference>
<dbReference type="RefSeq" id="WP_127011366.1">
    <property type="nucleotide sequence ID" value="NZ_RSCJ01000020.1"/>
</dbReference>
<feature type="domain" description="MurNAc-LAA" evidence="4">
    <location>
        <begin position="536"/>
        <end position="645"/>
    </location>
</feature>
<feature type="signal peptide" evidence="3">
    <location>
        <begin position="1"/>
        <end position="23"/>
    </location>
</feature>
<keyword evidence="3" id="KW-0732">Signal</keyword>
<dbReference type="GO" id="GO:0030288">
    <property type="term" value="C:outer membrane-bounded periplasmic space"/>
    <property type="evidence" value="ECO:0007669"/>
    <property type="project" value="TreeGrafter"/>
</dbReference>
<feature type="region of interest" description="Disordered" evidence="2">
    <location>
        <begin position="434"/>
        <end position="474"/>
    </location>
</feature>
<feature type="compositionally biased region" description="Polar residues" evidence="2">
    <location>
        <begin position="311"/>
        <end position="323"/>
    </location>
</feature>
<comment type="caution">
    <text evidence="5">The sequence shown here is derived from an EMBL/GenBank/DDBJ whole genome shotgun (WGS) entry which is preliminary data.</text>
</comment>
<dbReference type="InterPro" id="IPR021731">
    <property type="entry name" value="AMIN_dom"/>
</dbReference>
<dbReference type="PANTHER" id="PTHR30404">
    <property type="entry name" value="N-ACETYLMURAMOYL-L-ALANINE AMIDASE"/>
    <property type="match status" value="1"/>
</dbReference>
<proteinExistence type="predicted"/>
<dbReference type="InterPro" id="IPR002508">
    <property type="entry name" value="MurNAc-LAA_cat"/>
</dbReference>
<dbReference type="GO" id="GO:0008745">
    <property type="term" value="F:N-acetylmuramoyl-L-alanine amidase activity"/>
    <property type="evidence" value="ECO:0007669"/>
    <property type="project" value="InterPro"/>
</dbReference>
<organism evidence="5 6">
    <name type="scientific">Chlorogloeopsis fritschii PCC 6912</name>
    <dbReference type="NCBI Taxonomy" id="211165"/>
    <lineage>
        <taxon>Bacteria</taxon>
        <taxon>Bacillati</taxon>
        <taxon>Cyanobacteriota</taxon>
        <taxon>Cyanophyceae</taxon>
        <taxon>Nostocales</taxon>
        <taxon>Chlorogloeopsidaceae</taxon>
        <taxon>Chlorogloeopsis</taxon>
    </lineage>
</organism>
<protein>
    <submittedName>
        <fullName evidence="5">N-acetylmuramoyl-L-alanine amidase</fullName>
    </submittedName>
</protein>
<gene>
    <name evidence="5" type="ORF">PCC6912_42800</name>
</gene>
<feature type="region of interest" description="Disordered" evidence="2">
    <location>
        <begin position="285"/>
        <end position="323"/>
    </location>
</feature>
<evidence type="ECO:0000256" key="3">
    <source>
        <dbReference type="SAM" id="SignalP"/>
    </source>
</evidence>
<dbReference type="InterPro" id="IPR050695">
    <property type="entry name" value="N-acetylmuramoyl_amidase_3"/>
</dbReference>
<dbReference type="AlphaFoldDB" id="A0A3S0ZNT3"/>
<dbReference type="Gene3D" id="3.40.630.40">
    <property type="entry name" value="Zn-dependent exopeptidases"/>
    <property type="match status" value="1"/>
</dbReference>
<feature type="chain" id="PRO_5018579172" evidence="3">
    <location>
        <begin position="24"/>
        <end position="651"/>
    </location>
</feature>
<dbReference type="GO" id="GO:0009253">
    <property type="term" value="P:peptidoglycan catabolic process"/>
    <property type="evidence" value="ECO:0007669"/>
    <property type="project" value="InterPro"/>
</dbReference>
<reference evidence="5 6" key="1">
    <citation type="journal article" date="2019" name="Genome Biol. Evol.">
        <title>Day and night: Metabolic profiles and evolutionary relationships of six axenic non-marine cyanobacteria.</title>
        <authorList>
            <person name="Will S.E."/>
            <person name="Henke P."/>
            <person name="Boedeker C."/>
            <person name="Huang S."/>
            <person name="Brinkmann H."/>
            <person name="Rohde M."/>
            <person name="Jarek M."/>
            <person name="Friedl T."/>
            <person name="Seufert S."/>
            <person name="Schumacher M."/>
            <person name="Overmann J."/>
            <person name="Neumann-Schaal M."/>
            <person name="Petersen J."/>
        </authorList>
    </citation>
    <scope>NUCLEOTIDE SEQUENCE [LARGE SCALE GENOMIC DNA]</scope>
    <source>
        <strain evidence="5 6">PCC 6912</strain>
    </source>
</reference>
<name>A0A3S0ZNT3_CHLFR</name>
<evidence type="ECO:0000313" key="5">
    <source>
        <dbReference type="EMBL" id="RUR76492.1"/>
    </source>
</evidence>
<dbReference type="Pfam" id="PF11741">
    <property type="entry name" value="AMIN"/>
    <property type="match status" value="2"/>
</dbReference>
<dbReference type="OrthoDB" id="9806267at2"/>
<evidence type="ECO:0000256" key="2">
    <source>
        <dbReference type="SAM" id="MobiDB-lite"/>
    </source>
</evidence>
<evidence type="ECO:0000313" key="6">
    <source>
        <dbReference type="Proteomes" id="UP000268857"/>
    </source>
</evidence>
<dbReference type="SUPFAM" id="SSF53187">
    <property type="entry name" value="Zn-dependent exopeptidases"/>
    <property type="match status" value="1"/>
</dbReference>
<evidence type="ECO:0000256" key="1">
    <source>
        <dbReference type="ARBA" id="ARBA00022801"/>
    </source>
</evidence>
<dbReference type="STRING" id="211165.GCA_000317285_05595"/>
<keyword evidence="6" id="KW-1185">Reference proteome</keyword>
<evidence type="ECO:0000259" key="4">
    <source>
        <dbReference type="SMART" id="SM00646"/>
    </source>
</evidence>
<dbReference type="Proteomes" id="UP000268857">
    <property type="component" value="Unassembled WGS sequence"/>
</dbReference>
<keyword evidence="1" id="KW-0378">Hydrolase</keyword>
<feature type="compositionally biased region" description="Polar residues" evidence="2">
    <location>
        <begin position="294"/>
        <end position="303"/>
    </location>
</feature>
<accession>A0A3S0ZNT3</accession>
<dbReference type="Pfam" id="PF01520">
    <property type="entry name" value="Amidase_3"/>
    <property type="match status" value="1"/>
</dbReference>